<evidence type="ECO:0000256" key="1">
    <source>
        <dbReference type="SAM" id="MobiDB-lite"/>
    </source>
</evidence>
<proteinExistence type="predicted"/>
<dbReference type="InParanoid" id="D8M0T1"/>
<name>D8M0T1_BLAHO</name>
<dbReference type="EMBL" id="FN668644">
    <property type="protein sequence ID" value="CBK21670.2"/>
    <property type="molecule type" value="Genomic_DNA"/>
</dbReference>
<protein>
    <submittedName>
        <fullName evidence="2">Uncharacterized protein</fullName>
    </submittedName>
</protein>
<organism evidence="2">
    <name type="scientific">Blastocystis hominis</name>
    <dbReference type="NCBI Taxonomy" id="12968"/>
    <lineage>
        <taxon>Eukaryota</taxon>
        <taxon>Sar</taxon>
        <taxon>Stramenopiles</taxon>
        <taxon>Bigyra</taxon>
        <taxon>Opalozoa</taxon>
        <taxon>Opalinata</taxon>
        <taxon>Blastocystidae</taxon>
        <taxon>Blastocystis</taxon>
    </lineage>
</organism>
<dbReference type="RefSeq" id="XP_012895718.1">
    <property type="nucleotide sequence ID" value="XM_013040264.1"/>
</dbReference>
<evidence type="ECO:0000313" key="2">
    <source>
        <dbReference type="EMBL" id="CBK21670.2"/>
    </source>
</evidence>
<feature type="compositionally biased region" description="Basic and acidic residues" evidence="1">
    <location>
        <begin position="78"/>
        <end position="88"/>
    </location>
</feature>
<feature type="compositionally biased region" description="Low complexity" evidence="1">
    <location>
        <begin position="24"/>
        <end position="36"/>
    </location>
</feature>
<dbReference type="Proteomes" id="UP000008312">
    <property type="component" value="Unassembled WGS sequence"/>
</dbReference>
<evidence type="ECO:0000313" key="3">
    <source>
        <dbReference type="Proteomes" id="UP000008312"/>
    </source>
</evidence>
<dbReference type="GeneID" id="24919025"/>
<dbReference type="AlphaFoldDB" id="D8M0T1"/>
<gene>
    <name evidence="2" type="ORF">GSBLH_T00001798001</name>
</gene>
<reference evidence="2" key="1">
    <citation type="submission" date="2010-02" db="EMBL/GenBank/DDBJ databases">
        <title>Sequencing and annotation of the Blastocystis hominis genome.</title>
        <authorList>
            <person name="Wincker P."/>
        </authorList>
    </citation>
    <scope>NUCLEOTIDE SEQUENCE</scope>
    <source>
        <strain evidence="2">Singapore isolate B</strain>
    </source>
</reference>
<accession>D8M0T1</accession>
<feature type="region of interest" description="Disordered" evidence="1">
    <location>
        <begin position="1"/>
        <end position="121"/>
    </location>
</feature>
<feature type="compositionally biased region" description="Gly residues" evidence="1">
    <location>
        <begin position="91"/>
        <end position="103"/>
    </location>
</feature>
<keyword evidence="3" id="KW-1185">Reference proteome</keyword>
<sequence length="180" mass="18070">MENDGSEHVHPLRVADRPGRLQRPPHASAAAAAAPRASPPPGHAAAVRGPAGSGAPLRGPLHPALSAARRQPSPLRDGQSRGDGRAAERCAGGGGGAARGEGAGLPAHGGRTHRGGGEDAGGLVADALAAVAPGEVRGAAENAAREDRRRVAIPHFVQRALRRGVSCRPRSRGGTRSSAM</sequence>
<feature type="compositionally biased region" description="Basic and acidic residues" evidence="1">
    <location>
        <begin position="1"/>
        <end position="19"/>
    </location>
</feature>